<evidence type="ECO:0000256" key="1">
    <source>
        <dbReference type="ARBA" id="ARBA00001933"/>
    </source>
</evidence>
<dbReference type="Pfam" id="PF00291">
    <property type="entry name" value="PALP"/>
    <property type="match status" value="1"/>
</dbReference>
<protein>
    <submittedName>
        <fullName evidence="7">Pyridoxal-phosphate dependent enzyme</fullName>
    </submittedName>
</protein>
<evidence type="ECO:0000256" key="3">
    <source>
        <dbReference type="ARBA" id="ARBA00022898"/>
    </source>
</evidence>
<accession>A0A6N9NL72</accession>
<dbReference type="Gene3D" id="3.40.50.1100">
    <property type="match status" value="2"/>
</dbReference>
<keyword evidence="8" id="KW-1185">Reference proteome</keyword>
<dbReference type="GO" id="GO:0019148">
    <property type="term" value="F:D-cysteine desulfhydrase activity"/>
    <property type="evidence" value="ECO:0007669"/>
    <property type="project" value="TreeGrafter"/>
</dbReference>
<dbReference type="InterPro" id="IPR027278">
    <property type="entry name" value="ACCD_DCysDesulf"/>
</dbReference>
<evidence type="ECO:0000256" key="4">
    <source>
        <dbReference type="PIRSR" id="PIRSR006278-1"/>
    </source>
</evidence>
<dbReference type="PANTHER" id="PTHR43780:SF2">
    <property type="entry name" value="1-AMINOCYCLOPROPANE-1-CARBOXYLATE DEAMINASE-RELATED"/>
    <property type="match status" value="1"/>
</dbReference>
<dbReference type="PIRSF" id="PIRSF006278">
    <property type="entry name" value="ACCD_DCysDesulf"/>
    <property type="match status" value="1"/>
</dbReference>
<dbReference type="AlphaFoldDB" id="A0A6N9NL72"/>
<dbReference type="RefSeq" id="WP_160633632.1">
    <property type="nucleotide sequence ID" value="NZ_WWNE01000008.1"/>
</dbReference>
<comment type="caution">
    <text evidence="7">The sequence shown here is derived from an EMBL/GenBank/DDBJ whole genome shotgun (WGS) entry which is preliminary data.</text>
</comment>
<proteinExistence type="inferred from homology"/>
<evidence type="ECO:0000256" key="5">
    <source>
        <dbReference type="PIRSR" id="PIRSR006278-2"/>
    </source>
</evidence>
<feature type="active site" description="Nucleophile" evidence="4">
    <location>
        <position position="68"/>
    </location>
</feature>
<dbReference type="Proteomes" id="UP000470771">
    <property type="component" value="Unassembled WGS sequence"/>
</dbReference>
<dbReference type="InterPro" id="IPR001926">
    <property type="entry name" value="TrpB-like_PALP"/>
</dbReference>
<dbReference type="SUPFAM" id="SSF53686">
    <property type="entry name" value="Tryptophan synthase beta subunit-like PLP-dependent enzymes"/>
    <property type="match status" value="1"/>
</dbReference>
<dbReference type="EMBL" id="WWNE01000008">
    <property type="protein sequence ID" value="NBG66683.1"/>
    <property type="molecule type" value="Genomic_DNA"/>
</dbReference>
<evidence type="ECO:0000313" key="8">
    <source>
        <dbReference type="Proteomes" id="UP000470771"/>
    </source>
</evidence>
<dbReference type="PANTHER" id="PTHR43780">
    <property type="entry name" value="1-AMINOCYCLOPROPANE-1-CARBOXYLATE DEAMINASE-RELATED"/>
    <property type="match status" value="1"/>
</dbReference>
<sequence length="304" mass="33845">MVNAQQTAIVQELFSPLYEAKKVRLFLQRDDLLHPEVSGNKFRKLKYNIRYAIEQGNKTILTFGGAYSNHIAATAAAAKLSNLNSIGIIRGEEHLPLNATLKTAVDNGMELHYISRSDYKLKKDVSFLEGLKQRFGEVCIIPEGGTNQLAINGVAEMKADWGQEYDCIATPFGSGGTAAGIYSVLDEEQQLLIFSALKGEKVGEEFTSILADNNIVDNNNWTMFNQYHFGGYAKVKPELVDFVNLFKKDYHIQLDLIYNGKMLFGLTDLIRKDYFSPGTEILAIHTGGVQGNKGMEERLGLGLY</sequence>
<name>A0A6N9NL72_9FLAO</name>
<organism evidence="7 8">
    <name type="scientific">Acidiluteibacter ferrifornacis</name>
    <dbReference type="NCBI Taxonomy" id="2692424"/>
    <lineage>
        <taxon>Bacteria</taxon>
        <taxon>Pseudomonadati</taxon>
        <taxon>Bacteroidota</taxon>
        <taxon>Flavobacteriia</taxon>
        <taxon>Flavobacteriales</taxon>
        <taxon>Cryomorphaceae</taxon>
        <taxon>Acidiluteibacter</taxon>
    </lineage>
</organism>
<keyword evidence="3 5" id="KW-0663">Pyridoxal phosphate</keyword>
<gene>
    <name evidence="7" type="ORF">GQN54_11205</name>
</gene>
<evidence type="ECO:0000256" key="2">
    <source>
        <dbReference type="ARBA" id="ARBA00008639"/>
    </source>
</evidence>
<comment type="similarity">
    <text evidence="2">Belongs to the ACC deaminase/D-cysteine desulfhydrase family.</text>
</comment>
<evidence type="ECO:0000259" key="6">
    <source>
        <dbReference type="Pfam" id="PF00291"/>
    </source>
</evidence>
<dbReference type="InterPro" id="IPR036052">
    <property type="entry name" value="TrpB-like_PALP_sf"/>
</dbReference>
<feature type="domain" description="Tryptophan synthase beta chain-like PALP" evidence="6">
    <location>
        <begin position="18"/>
        <end position="287"/>
    </location>
</feature>
<comment type="cofactor">
    <cofactor evidence="1">
        <name>pyridoxal 5'-phosphate</name>
        <dbReference type="ChEBI" id="CHEBI:597326"/>
    </cofactor>
</comment>
<reference evidence="7 8" key="1">
    <citation type="submission" date="2019-12" db="EMBL/GenBank/DDBJ databases">
        <authorList>
            <person name="Zhao J."/>
        </authorList>
    </citation>
    <scope>NUCLEOTIDE SEQUENCE [LARGE SCALE GENOMIC DNA]</scope>
    <source>
        <strain evidence="7 8">S-15</strain>
    </source>
</reference>
<evidence type="ECO:0000313" key="7">
    <source>
        <dbReference type="EMBL" id="NBG66683.1"/>
    </source>
</evidence>
<feature type="modified residue" description="N6-(pyridoxal phosphate)lysine" evidence="5">
    <location>
        <position position="41"/>
    </location>
</feature>